<comment type="caution">
    <text evidence="2">The sequence shown here is derived from an EMBL/GenBank/DDBJ whole genome shotgun (WGS) entry which is preliminary data.</text>
</comment>
<dbReference type="Gene3D" id="1.10.260.40">
    <property type="entry name" value="lambda repressor-like DNA-binding domains"/>
    <property type="match status" value="1"/>
</dbReference>
<evidence type="ECO:0000313" key="2">
    <source>
        <dbReference type="EMBL" id="MFC3938378.1"/>
    </source>
</evidence>
<keyword evidence="3" id="KW-1185">Reference proteome</keyword>
<accession>A0ABV8DIU7</accession>
<evidence type="ECO:0000313" key="3">
    <source>
        <dbReference type="Proteomes" id="UP001595693"/>
    </source>
</evidence>
<protein>
    <submittedName>
        <fullName evidence="2">Helix-turn-helix domain-containing protein</fullName>
    </submittedName>
</protein>
<feature type="domain" description="HTH cro/C1-type" evidence="1">
    <location>
        <begin position="65"/>
        <end position="89"/>
    </location>
</feature>
<dbReference type="InterPro" id="IPR001387">
    <property type="entry name" value="Cro/C1-type_HTH"/>
</dbReference>
<organism evidence="2 3">
    <name type="scientific">Acidovorax facilis</name>
    <dbReference type="NCBI Taxonomy" id="12917"/>
    <lineage>
        <taxon>Bacteria</taxon>
        <taxon>Pseudomonadati</taxon>
        <taxon>Pseudomonadota</taxon>
        <taxon>Betaproteobacteria</taxon>
        <taxon>Burkholderiales</taxon>
        <taxon>Comamonadaceae</taxon>
        <taxon>Acidovorax</taxon>
    </lineage>
</organism>
<sequence length="209" mass="22894">MHPPDPHSANTRTLKRQLALNLMAALRVAGPARAGKANKLRQIDVMRSTGMSRTTLRPLLDTSNRNQRNPDLVTLHKLAHAIGVPLAFLLMSPDDWRLLAKISNGLGLYRTAAEALVADELGSPAIAEIVLKRCKVHPDRPPMYADPQPEELKRLDARNEWRRRCSLVLAALAQPAARGERSFFVELTALSAALANAMTPHDPTANPSA</sequence>
<dbReference type="InterPro" id="IPR010982">
    <property type="entry name" value="Lambda_DNA-bd_dom_sf"/>
</dbReference>
<reference evidence="3" key="1">
    <citation type="journal article" date="2019" name="Int. J. Syst. Evol. Microbiol.">
        <title>The Global Catalogue of Microorganisms (GCM) 10K type strain sequencing project: providing services to taxonomists for standard genome sequencing and annotation.</title>
        <authorList>
            <consortium name="The Broad Institute Genomics Platform"/>
            <consortium name="The Broad Institute Genome Sequencing Center for Infectious Disease"/>
            <person name="Wu L."/>
            <person name="Ma J."/>
        </authorList>
    </citation>
    <scope>NUCLEOTIDE SEQUENCE [LARGE SCALE GENOMIC DNA]</scope>
    <source>
        <strain evidence="3">CCUG 2113</strain>
    </source>
</reference>
<dbReference type="Proteomes" id="UP001595693">
    <property type="component" value="Unassembled WGS sequence"/>
</dbReference>
<proteinExistence type="predicted"/>
<dbReference type="EMBL" id="JBHSAJ010000179">
    <property type="protein sequence ID" value="MFC3938378.1"/>
    <property type="molecule type" value="Genomic_DNA"/>
</dbReference>
<gene>
    <name evidence="2" type="ORF">ACFOW3_27530</name>
</gene>
<dbReference type="CDD" id="cd00093">
    <property type="entry name" value="HTH_XRE"/>
    <property type="match status" value="1"/>
</dbReference>
<evidence type="ECO:0000259" key="1">
    <source>
        <dbReference type="PROSITE" id="PS50943"/>
    </source>
</evidence>
<name>A0ABV8DIU7_9BURK</name>
<dbReference type="PROSITE" id="PS50943">
    <property type="entry name" value="HTH_CROC1"/>
    <property type="match status" value="1"/>
</dbReference>
<dbReference type="RefSeq" id="WP_156358854.1">
    <property type="nucleotide sequence ID" value="NZ_JAMXAX010000039.1"/>
</dbReference>